<dbReference type="AlphaFoldDB" id="A0A194WWK3"/>
<dbReference type="KEGG" id="psco:LY89DRAFT_217207"/>
<dbReference type="RefSeq" id="XP_018066317.1">
    <property type="nucleotide sequence ID" value="XM_018205913.1"/>
</dbReference>
<dbReference type="OrthoDB" id="4755094at2759"/>
<feature type="coiled-coil region" evidence="1">
    <location>
        <begin position="52"/>
        <end position="89"/>
    </location>
</feature>
<dbReference type="EMBL" id="KQ947425">
    <property type="protein sequence ID" value="KUJ11962.1"/>
    <property type="molecule type" value="Genomic_DNA"/>
</dbReference>
<evidence type="ECO:0000256" key="1">
    <source>
        <dbReference type="SAM" id="Coils"/>
    </source>
</evidence>
<evidence type="ECO:0000313" key="4">
    <source>
        <dbReference type="Proteomes" id="UP000070700"/>
    </source>
</evidence>
<protein>
    <submittedName>
        <fullName evidence="3">Uncharacterized protein</fullName>
    </submittedName>
</protein>
<reference evidence="3 4" key="1">
    <citation type="submission" date="2015-10" db="EMBL/GenBank/DDBJ databases">
        <title>Full genome of DAOMC 229536 Phialocephala scopiformis, a fungal endophyte of spruce producing the potent anti-insectan compound rugulosin.</title>
        <authorList>
            <consortium name="DOE Joint Genome Institute"/>
            <person name="Walker A.K."/>
            <person name="Frasz S.L."/>
            <person name="Seifert K.A."/>
            <person name="Miller J.D."/>
            <person name="Mondo S.J."/>
            <person name="Labutti K."/>
            <person name="Lipzen A."/>
            <person name="Dockter R."/>
            <person name="Kennedy M."/>
            <person name="Grigoriev I.V."/>
            <person name="Spatafora J.W."/>
        </authorList>
    </citation>
    <scope>NUCLEOTIDE SEQUENCE [LARGE SCALE GENOMIC DNA]</scope>
    <source>
        <strain evidence="3 4">CBS 120377</strain>
    </source>
</reference>
<dbReference type="Proteomes" id="UP000070700">
    <property type="component" value="Unassembled WGS sequence"/>
</dbReference>
<evidence type="ECO:0000313" key="3">
    <source>
        <dbReference type="EMBL" id="KUJ11962.1"/>
    </source>
</evidence>
<keyword evidence="4" id="KW-1185">Reference proteome</keyword>
<sequence length="408" mass="46075">MFPTSGSSRSSIVVGRPDSTVLEPGNGHSAMTLTQSDELSTFRPPEQTEFLLNQVLERNQVLEKTRQELEAASSTSQSLASQVKKLQKELDDAHSFIFNLQPATHVITPTQALEDYKTLCMKVEDWVQDNLGDGLEKGMHVDDITIESVEQFVSLVSPQGRSAFGIPKTAENILIESIMNFLYRRIFRLDFWCMEPDAMLFLEHIERSMHKLEPRRSFATIRTWRSETLLALANRPEYTALKQQTLRNLTLDLSASLSVFLPNCDVDEVCKSLQESLIEPAASLAHRFQLSVDRFEVEFTGLNPVSCRHADMTLYEYQNLSGKILKSPAATNNVYIMDVCPGLFYTKVKADGFGDQEVLKKPKILVAATKPGEREWQPPTTRPGHPSTLLAWLDETCAAKKRSKPWYT</sequence>
<keyword evidence="1" id="KW-0175">Coiled coil</keyword>
<feature type="region of interest" description="Disordered" evidence="2">
    <location>
        <begin position="1"/>
        <end position="28"/>
    </location>
</feature>
<proteinExistence type="predicted"/>
<name>A0A194WWK3_MOLSC</name>
<evidence type="ECO:0000256" key="2">
    <source>
        <dbReference type="SAM" id="MobiDB-lite"/>
    </source>
</evidence>
<accession>A0A194WWK3</accession>
<dbReference type="InParanoid" id="A0A194WWK3"/>
<dbReference type="GeneID" id="28815639"/>
<dbReference type="STRING" id="149040.A0A194WWK3"/>
<organism evidence="3 4">
    <name type="scientific">Mollisia scopiformis</name>
    <name type="common">Conifer needle endophyte fungus</name>
    <name type="synonym">Phialocephala scopiformis</name>
    <dbReference type="NCBI Taxonomy" id="149040"/>
    <lineage>
        <taxon>Eukaryota</taxon>
        <taxon>Fungi</taxon>
        <taxon>Dikarya</taxon>
        <taxon>Ascomycota</taxon>
        <taxon>Pezizomycotina</taxon>
        <taxon>Leotiomycetes</taxon>
        <taxon>Helotiales</taxon>
        <taxon>Mollisiaceae</taxon>
        <taxon>Mollisia</taxon>
    </lineage>
</organism>
<gene>
    <name evidence="3" type="ORF">LY89DRAFT_217207</name>
</gene>
<feature type="compositionally biased region" description="Low complexity" evidence="2">
    <location>
        <begin position="1"/>
        <end position="16"/>
    </location>
</feature>